<dbReference type="InterPro" id="IPR001296">
    <property type="entry name" value="Glyco_trans_1"/>
</dbReference>
<accession>A0A381RW25</accession>
<feature type="domain" description="Glycosyl transferase family 1" evidence="1">
    <location>
        <begin position="206"/>
        <end position="272"/>
    </location>
</feature>
<dbReference type="EMBL" id="UINC01002212">
    <property type="protein sequence ID" value="SUZ94187.1"/>
    <property type="molecule type" value="Genomic_DNA"/>
</dbReference>
<organism evidence="2">
    <name type="scientific">marine metagenome</name>
    <dbReference type="NCBI Taxonomy" id="408172"/>
    <lineage>
        <taxon>unclassified sequences</taxon>
        <taxon>metagenomes</taxon>
        <taxon>ecological metagenomes</taxon>
    </lineage>
</organism>
<gene>
    <name evidence="2" type="ORF">METZ01_LOCUS47041</name>
</gene>
<protein>
    <recommendedName>
        <fullName evidence="1">Glycosyl transferase family 1 domain-containing protein</fullName>
    </recommendedName>
</protein>
<dbReference type="AlphaFoldDB" id="A0A381RW25"/>
<proteinExistence type="predicted"/>
<dbReference type="Gene3D" id="3.40.50.2000">
    <property type="entry name" value="Glycogen Phosphorylase B"/>
    <property type="match status" value="2"/>
</dbReference>
<dbReference type="SUPFAM" id="SSF53756">
    <property type="entry name" value="UDP-Glycosyltransferase/glycogen phosphorylase"/>
    <property type="match status" value="1"/>
</dbReference>
<feature type="non-terminal residue" evidence="2">
    <location>
        <position position="1"/>
    </location>
</feature>
<reference evidence="2" key="1">
    <citation type="submission" date="2018-05" db="EMBL/GenBank/DDBJ databases">
        <authorList>
            <person name="Lanie J.A."/>
            <person name="Ng W.-L."/>
            <person name="Kazmierczak K.M."/>
            <person name="Andrzejewski T.M."/>
            <person name="Davidsen T.M."/>
            <person name="Wayne K.J."/>
            <person name="Tettelin H."/>
            <person name="Glass J.I."/>
            <person name="Rusch D."/>
            <person name="Podicherti R."/>
            <person name="Tsui H.-C.T."/>
            <person name="Winkler M.E."/>
        </authorList>
    </citation>
    <scope>NUCLEOTIDE SEQUENCE</scope>
</reference>
<dbReference type="Pfam" id="PF00534">
    <property type="entry name" value="Glycos_transf_1"/>
    <property type="match status" value="1"/>
</dbReference>
<evidence type="ECO:0000259" key="1">
    <source>
        <dbReference type="Pfam" id="PF00534"/>
    </source>
</evidence>
<evidence type="ECO:0000313" key="2">
    <source>
        <dbReference type="EMBL" id="SUZ94187.1"/>
    </source>
</evidence>
<dbReference type="CDD" id="cd03801">
    <property type="entry name" value="GT4_PimA-like"/>
    <property type="match status" value="1"/>
</dbReference>
<name>A0A381RW25_9ZZZZ</name>
<sequence>VDFLAGAVEPGWDDDRPLTLVEGLSIGASGPPKADRLVEVLRGTDLVVVENLCSLPLNPSAARVLAGVLRDRPAVLHHHDLPWQRTRFAHVTDLPPDDPAWRHVTVNDLTRRDLAERGIAATTIRNGFDPDPPLGDRQATRDRLGLGADDRLVVHPVRAIPRKAVGRAVTLAESLDATYWLSGPAEDGYGPDLARELAAARCPVIHASHANRSDLYAAADVVAFPSTWEGFGNPPVEAALARRPVAVGDYPVADELQALGFAWFDASDPEPLRDWLASPADQRETLLAHNREVAVEELSTRRMAEGLESLLAEAGWLP</sequence>
<dbReference type="GO" id="GO:0016757">
    <property type="term" value="F:glycosyltransferase activity"/>
    <property type="evidence" value="ECO:0007669"/>
    <property type="project" value="InterPro"/>
</dbReference>